<feature type="domain" description="TcaA second" evidence="4">
    <location>
        <begin position="78"/>
        <end position="165"/>
    </location>
</feature>
<evidence type="ECO:0000259" key="4">
    <source>
        <dbReference type="Pfam" id="PF22813"/>
    </source>
</evidence>
<feature type="transmembrane region" description="Helical" evidence="2">
    <location>
        <begin position="51"/>
        <end position="70"/>
    </location>
</feature>
<dbReference type="Pfam" id="PF13248">
    <property type="entry name" value="Zn_ribbon_3"/>
    <property type="match status" value="1"/>
</dbReference>
<gene>
    <name evidence="5" type="ORF">M3M39_01065</name>
</gene>
<evidence type="ECO:0000256" key="2">
    <source>
        <dbReference type="SAM" id="Phobius"/>
    </source>
</evidence>
<evidence type="ECO:0000256" key="1">
    <source>
        <dbReference type="SAM" id="MobiDB-lite"/>
    </source>
</evidence>
<protein>
    <recommendedName>
        <fullName evidence="7">Zinc-ribbon domain-containing protein</fullName>
    </recommendedName>
</protein>
<proteinExistence type="predicted"/>
<dbReference type="InterPro" id="IPR054529">
    <property type="entry name" value="TcaA_2nd"/>
</dbReference>
<evidence type="ECO:0008006" key="7">
    <source>
        <dbReference type="Google" id="ProtNLM"/>
    </source>
</evidence>
<dbReference type="InterPro" id="IPR059113">
    <property type="entry name" value="Znf_ribbon"/>
</dbReference>
<name>A0ABY5BWR6_9LACO</name>
<dbReference type="Proteomes" id="UP001057025">
    <property type="component" value="Chromosome"/>
</dbReference>
<evidence type="ECO:0000313" key="6">
    <source>
        <dbReference type="Proteomes" id="UP001057025"/>
    </source>
</evidence>
<keyword evidence="2" id="KW-0812">Transmembrane</keyword>
<keyword evidence="6" id="KW-1185">Reference proteome</keyword>
<sequence>MPKDQQFCSNCGHPVTSAMLFCPNCGQQLGETVPQQHQEISQTKKRPSKRLSYTILAIVIVLLVCGYAFGSHYYSKSATANRIVQSIANDNREQLDQESTTSDPSYKITPLNLTGLIKHFKANHQQFTIFQKELPKNNGQKILGSFRLQQTGRAFLVFPRYQLEITPVYGQLTSNGEKLQVLVDGQKEKLSPVQTSESTKRTRDRIGPLTPGNHVLNVTGIVDGKESNAEKNLDWLSGEDNYLPVELESKVASKTDARDALHLTFVAVGTGTIKDSSSGFVGEEQNPVYKEIVRMDDSWSNDPNIASFSADKINVLSTKPGKDNLTKVVFDVQYRLQQKDGTSKTQTMRYFFDVLPDQSSRYFKNYLIKDEFVPSKLIAGN</sequence>
<evidence type="ECO:0000313" key="5">
    <source>
        <dbReference type="EMBL" id="USS88108.1"/>
    </source>
</evidence>
<accession>A0ABY5BWR6</accession>
<dbReference type="RefSeq" id="WP_252797397.1">
    <property type="nucleotide sequence ID" value="NZ_CP097118.1"/>
</dbReference>
<keyword evidence="2" id="KW-0472">Membrane</keyword>
<feature type="region of interest" description="Disordered" evidence="1">
    <location>
        <begin position="190"/>
        <end position="209"/>
    </location>
</feature>
<dbReference type="EMBL" id="CP097118">
    <property type="protein sequence ID" value="USS88108.1"/>
    <property type="molecule type" value="Genomic_DNA"/>
</dbReference>
<feature type="domain" description="Putative zinc-ribbon" evidence="3">
    <location>
        <begin position="8"/>
        <end position="28"/>
    </location>
</feature>
<keyword evidence="2" id="KW-1133">Transmembrane helix</keyword>
<dbReference type="Pfam" id="PF22813">
    <property type="entry name" value="TcaA_2nd"/>
    <property type="match status" value="1"/>
</dbReference>
<reference evidence="5" key="1">
    <citation type="submission" date="2022-05" db="EMBL/GenBank/DDBJ databases">
        <authorList>
            <person name="Oliphant S.A."/>
            <person name="Watson-Haigh N.S."/>
            <person name="Sumby K.M."/>
            <person name="Gardner J.M."/>
            <person name="Jiranek V."/>
        </authorList>
    </citation>
    <scope>NUCLEOTIDE SEQUENCE</scope>
    <source>
        <strain evidence="5">KI11_C11</strain>
    </source>
</reference>
<evidence type="ECO:0000259" key="3">
    <source>
        <dbReference type="Pfam" id="PF13248"/>
    </source>
</evidence>
<organism evidence="5 6">
    <name type="scientific">Fructilactobacillus hinvesii</name>
    <dbReference type="NCBI Taxonomy" id="2940300"/>
    <lineage>
        <taxon>Bacteria</taxon>
        <taxon>Bacillati</taxon>
        <taxon>Bacillota</taxon>
        <taxon>Bacilli</taxon>
        <taxon>Lactobacillales</taxon>
        <taxon>Lactobacillaceae</taxon>
        <taxon>Fructilactobacillus</taxon>
    </lineage>
</organism>
<dbReference type="PANTHER" id="PTHR40038:SF1">
    <property type="entry name" value="MEMBRANE-ASSOCIATED PROTEIN TCAA"/>
    <property type="match status" value="1"/>
</dbReference>
<dbReference type="PANTHER" id="PTHR40038">
    <property type="entry name" value="MEMBRANE-ASSOCIATED PROTEIN TCAA"/>
    <property type="match status" value="1"/>
</dbReference>